<feature type="transmembrane region" description="Helical" evidence="17">
    <location>
        <begin position="604"/>
        <end position="626"/>
    </location>
</feature>
<dbReference type="Pfam" id="PF00662">
    <property type="entry name" value="Proton_antipo_N"/>
    <property type="match status" value="1"/>
</dbReference>
<comment type="catalytic activity">
    <reaction evidence="15 17">
        <text>a plastoquinone + NADPH + (n+1) H(+)(in) = a plastoquinol + NADP(+) + n H(+)(out)</text>
        <dbReference type="Rhea" id="RHEA:42612"/>
        <dbReference type="Rhea" id="RHEA-COMP:9561"/>
        <dbReference type="Rhea" id="RHEA-COMP:9562"/>
        <dbReference type="ChEBI" id="CHEBI:15378"/>
        <dbReference type="ChEBI" id="CHEBI:17757"/>
        <dbReference type="ChEBI" id="CHEBI:57783"/>
        <dbReference type="ChEBI" id="CHEBI:58349"/>
        <dbReference type="ChEBI" id="CHEBI:62192"/>
    </reaction>
</comment>
<evidence type="ECO:0000256" key="6">
    <source>
        <dbReference type="ARBA" id="ARBA00022692"/>
    </source>
</evidence>
<dbReference type="GO" id="GO:0003954">
    <property type="term" value="F:NADH dehydrogenase activity"/>
    <property type="evidence" value="ECO:0007669"/>
    <property type="project" value="TreeGrafter"/>
</dbReference>
<keyword evidence="13 17" id="KW-0793">Thylakoid</keyword>
<dbReference type="Pfam" id="PF01010">
    <property type="entry name" value="Proton_antipo_C"/>
    <property type="match status" value="1"/>
</dbReference>
<evidence type="ECO:0000256" key="17">
    <source>
        <dbReference type="RuleBase" id="RU364062"/>
    </source>
</evidence>
<evidence type="ECO:0000256" key="7">
    <source>
        <dbReference type="ARBA" id="ARBA00022719"/>
    </source>
</evidence>
<comment type="similarity">
    <text evidence="3 17">Belongs to the complex I subunit 5 family.</text>
</comment>
<accession>A0A248REA3</accession>
<keyword evidence="14 17" id="KW-0472">Membrane</keyword>
<name>A0A248REA3_MATST</name>
<keyword evidence="8 17" id="KW-0521">NADP</keyword>
<evidence type="ECO:0000259" key="20">
    <source>
        <dbReference type="Pfam" id="PF01010"/>
    </source>
</evidence>
<evidence type="ECO:0000256" key="8">
    <source>
        <dbReference type="ARBA" id="ARBA00022857"/>
    </source>
</evidence>
<dbReference type="EC" id="7.1.1.-" evidence="17"/>
<dbReference type="PANTHER" id="PTHR42829">
    <property type="entry name" value="NADH-UBIQUINONE OXIDOREDUCTASE CHAIN 5"/>
    <property type="match status" value="1"/>
</dbReference>
<gene>
    <name evidence="17 21" type="primary">ndhF</name>
</gene>
<dbReference type="AlphaFoldDB" id="A0A248REA3"/>
<keyword evidence="9 17" id="KW-0618">Plastoquinone</keyword>
<feature type="transmembrane region" description="Helical" evidence="17">
    <location>
        <begin position="94"/>
        <end position="112"/>
    </location>
</feature>
<dbReference type="InterPro" id="IPR001750">
    <property type="entry name" value="ND/Mrp_TM"/>
</dbReference>
<geneLocation type="chloroplast" evidence="21"/>
<feature type="transmembrane region" description="Helical" evidence="17">
    <location>
        <begin position="262"/>
        <end position="282"/>
    </location>
</feature>
<feature type="transmembrane region" description="Helical" evidence="17">
    <location>
        <begin position="548"/>
        <end position="569"/>
    </location>
</feature>
<dbReference type="GO" id="GO:0008137">
    <property type="term" value="F:NADH dehydrogenase (ubiquinone) activity"/>
    <property type="evidence" value="ECO:0007669"/>
    <property type="project" value="InterPro"/>
</dbReference>
<evidence type="ECO:0000256" key="12">
    <source>
        <dbReference type="ARBA" id="ARBA00023027"/>
    </source>
</evidence>
<dbReference type="InterPro" id="IPR018393">
    <property type="entry name" value="NADHpl_OxRdtase_5_subgr"/>
</dbReference>
<feature type="transmembrane region" description="Helical" evidence="17">
    <location>
        <begin position="124"/>
        <end position="143"/>
    </location>
</feature>
<evidence type="ECO:0000256" key="13">
    <source>
        <dbReference type="ARBA" id="ARBA00023078"/>
    </source>
</evidence>
<feature type="domain" description="NADH:ubiquinone/plastoquinone oxidoreductase chloroplast chain 5 C-terminal" evidence="20">
    <location>
        <begin position="450"/>
        <end position="689"/>
    </location>
</feature>
<dbReference type="InterPro" id="IPR003945">
    <property type="entry name" value="NU5C-like"/>
</dbReference>
<keyword evidence="12 17" id="KW-0520">NAD</keyword>
<organism evidence="21">
    <name type="scientific">Matteuccia struthiopteris</name>
    <name type="common">European ostrich fern</name>
    <name type="synonym">Osmunda struthiopteris</name>
    <dbReference type="NCBI Taxonomy" id="3277"/>
    <lineage>
        <taxon>Eukaryota</taxon>
        <taxon>Viridiplantae</taxon>
        <taxon>Streptophyta</taxon>
        <taxon>Embryophyta</taxon>
        <taxon>Tracheophyta</taxon>
        <taxon>Polypodiopsida</taxon>
        <taxon>Polypodiidae</taxon>
        <taxon>Polypodiales</taxon>
        <taxon>Aspleniineae</taxon>
        <taxon>Onocleaceae</taxon>
        <taxon>Matteuccia</taxon>
    </lineage>
</organism>
<keyword evidence="11 17" id="KW-1133">Transmembrane helix</keyword>
<evidence type="ECO:0000313" key="21">
    <source>
        <dbReference type="EMBL" id="ASU95793.1"/>
    </source>
</evidence>
<evidence type="ECO:0000256" key="3">
    <source>
        <dbReference type="ARBA" id="ARBA00008200"/>
    </source>
</evidence>
<keyword evidence="17 21" id="KW-0150">Chloroplast</keyword>
<evidence type="ECO:0000256" key="9">
    <source>
        <dbReference type="ARBA" id="ARBA00022957"/>
    </source>
</evidence>
<dbReference type="InterPro" id="IPR002128">
    <property type="entry name" value="NADH_UbQ_OxRdtase_chlpt_su5_C"/>
</dbReference>
<evidence type="ECO:0000256" key="4">
    <source>
        <dbReference type="ARBA" id="ARBA00011199"/>
    </source>
</evidence>
<evidence type="ECO:0000256" key="5">
    <source>
        <dbReference type="ARBA" id="ARBA00018648"/>
    </source>
</evidence>
<dbReference type="GO" id="GO:0048038">
    <property type="term" value="F:quinone binding"/>
    <property type="evidence" value="ECO:0007669"/>
    <property type="project" value="UniProtKB-KW"/>
</dbReference>
<feature type="transmembrane region" description="Helical" evidence="17">
    <location>
        <begin position="149"/>
        <end position="169"/>
    </location>
</feature>
<feature type="transmembrane region" description="Helical" evidence="17">
    <location>
        <begin position="294"/>
        <end position="313"/>
    </location>
</feature>
<dbReference type="RefSeq" id="YP_009427171.1">
    <property type="nucleotide sequence ID" value="NC_035859.1"/>
</dbReference>
<dbReference type="GO" id="GO:0009535">
    <property type="term" value="C:chloroplast thylakoid membrane"/>
    <property type="evidence" value="ECO:0007669"/>
    <property type="project" value="UniProtKB-SubCell"/>
</dbReference>
<sequence length="748" mass="81612">MPVELSNKYACLIPLCPLVASCSTGSLPFFPPKATRSLRRPCAAFNMFSLIIAMLVSFALFRQQAATHSIQQYLWARIPKSDFRLKIGFSIDPLTLAMSISVTTVGISVTVYSDSYMCHDQGYARFYAYSSLFTASMLGLVLSPNLIQIYVFWELVGMCSYLLIGFWFARSSAANACQKAFVTNRIGDFGLLLGVSGVYWITGSFEIFELCDRFCELSNSGVINPILANTIALLPLLGPVAKSAQLPLHVWLPDATEGPTPISALIHAATMVAAGIFFVARIPNLILILPPTMYTISWVGGVTTLPGATLALAQKDLKRGLAYSTMSQLGYMVPASGIGTSQSALFHLITHAYSKASLFLGSGSVIHSMEKVVGYPPTRSQNMSLMGGLRKHMPVTGTTFLSGTLSLCGIPPLACSWSKDQIIAESWLRSPYLGLITSTTAGLTAFYTSRIYCLTFEGNFRGNQINSIGFDTFLPPKNIINSWGGAQPESLATRAVGNVISVTDMERNRVAEAGNCVTPCSPEGDPFFGEANQTNSERNLLYPQESTFCMILPLIVLAIPTAFAGLAGVDPIQKGADPDLLFDWLISIPYSFETNKHLENLTEILTSSIPSLSLSLIGLLISFRVYGQTYKPVDRKVFENLKLINKNLLDTFVSSVGDWSMNRGYIDYYYNIYFIRSINLISKLVSRFDQWVIDGFINGTGASSLSSGEGIRYGKIGRISHYLFGLVIGITLPVSLVLVVDFPIPPLP</sequence>
<dbReference type="EMBL" id="KY427353">
    <property type="protein sequence ID" value="ASU95793.1"/>
    <property type="molecule type" value="Genomic_DNA"/>
</dbReference>
<dbReference type="GeneID" id="33948077"/>
<keyword evidence="10" id="KW-1278">Translocase</keyword>
<dbReference type="NCBIfam" id="TIGR01974">
    <property type="entry name" value="NDH_I_L"/>
    <property type="match status" value="1"/>
</dbReference>
<evidence type="ECO:0000256" key="10">
    <source>
        <dbReference type="ARBA" id="ARBA00022967"/>
    </source>
</evidence>
<feature type="transmembrane region" description="Helical" evidence="17">
    <location>
        <begin position="181"/>
        <end position="202"/>
    </location>
</feature>
<feature type="domain" description="NADH-Ubiquinone oxidoreductase (complex I) chain 5 N-terminal" evidence="19">
    <location>
        <begin position="80"/>
        <end position="127"/>
    </location>
</feature>
<comment type="catalytic activity">
    <reaction evidence="16 17">
        <text>a plastoquinone + NADH + (n+1) H(+)(in) = a plastoquinol + NAD(+) + n H(+)(out)</text>
        <dbReference type="Rhea" id="RHEA:42608"/>
        <dbReference type="Rhea" id="RHEA-COMP:9561"/>
        <dbReference type="Rhea" id="RHEA-COMP:9562"/>
        <dbReference type="ChEBI" id="CHEBI:15378"/>
        <dbReference type="ChEBI" id="CHEBI:17757"/>
        <dbReference type="ChEBI" id="CHEBI:57540"/>
        <dbReference type="ChEBI" id="CHEBI:57945"/>
        <dbReference type="ChEBI" id="CHEBI:62192"/>
    </reaction>
</comment>
<feature type="domain" description="NADH:quinone oxidoreductase/Mrp antiporter transmembrane" evidence="18">
    <location>
        <begin position="143"/>
        <end position="444"/>
    </location>
</feature>
<evidence type="ECO:0000259" key="18">
    <source>
        <dbReference type="Pfam" id="PF00361"/>
    </source>
</evidence>
<dbReference type="InterPro" id="IPR001516">
    <property type="entry name" value="Proton_antipo_N"/>
</dbReference>
<dbReference type="PRINTS" id="PR01434">
    <property type="entry name" value="NADHDHGNASE5"/>
</dbReference>
<dbReference type="PANTHER" id="PTHR42829:SF2">
    <property type="entry name" value="NADH-UBIQUINONE OXIDOREDUCTASE CHAIN 5"/>
    <property type="match status" value="1"/>
</dbReference>
<proteinExistence type="inferred from homology"/>
<feature type="transmembrane region" description="Helical" evidence="17">
    <location>
        <begin position="42"/>
        <end position="61"/>
    </location>
</feature>
<keyword evidence="6 17" id="KW-0812">Transmembrane</keyword>
<comment type="subcellular location">
    <subcellularLocation>
        <location evidence="2 17">Plastid</location>
        <location evidence="2 17">Chloroplast thylakoid membrane</location>
        <topology evidence="2 17">Multi-pass membrane protein</topology>
    </subcellularLocation>
</comment>
<protein>
    <recommendedName>
        <fullName evidence="5 17">NAD(P)H-quinone oxidoreductase subunit 5, chloroplastic</fullName>
        <ecNumber evidence="17">7.1.1.-</ecNumber>
    </recommendedName>
    <alternativeName>
        <fullName evidence="17">NADH-plastoquinone oxidoreductase subunit 5</fullName>
    </alternativeName>
</protein>
<comment type="subunit">
    <text evidence="4 17">NDH is composed of at least 16 different subunits, 5 of which are encoded in the nucleus.</text>
</comment>
<evidence type="ECO:0000256" key="2">
    <source>
        <dbReference type="ARBA" id="ARBA00004454"/>
    </source>
</evidence>
<evidence type="ECO:0000259" key="19">
    <source>
        <dbReference type="Pfam" id="PF00662"/>
    </source>
</evidence>
<dbReference type="PRINTS" id="PR01435">
    <property type="entry name" value="NPOXDRDTASE5"/>
</dbReference>
<reference evidence="21" key="1">
    <citation type="journal article" date="2017" name="Genome Biol. Evol.">
        <title>Plastid Phylogenomics Resolve Deep Relationships among Eupolypod II Ferns with Rapid Radiation and Rate Heterogeneity.</title>
        <authorList>
            <person name="Wei R."/>
            <person name="Yan Y.-H."/>
            <person name="Harris A.J."/>
            <person name="Kang J.-S."/>
            <person name="Shen H."/>
            <person name="Xiang Q.-P."/>
            <person name="Zhang X.-C."/>
        </authorList>
    </citation>
    <scope>NUCLEOTIDE SEQUENCE</scope>
</reference>
<dbReference type="NCBIfam" id="NF005141">
    <property type="entry name" value="PRK06590.1"/>
    <property type="match status" value="1"/>
</dbReference>
<keyword evidence="17" id="KW-0813">Transport</keyword>
<evidence type="ECO:0000256" key="14">
    <source>
        <dbReference type="ARBA" id="ARBA00023136"/>
    </source>
</evidence>
<dbReference type="GO" id="GO:0042773">
    <property type="term" value="P:ATP synthesis coupled electron transport"/>
    <property type="evidence" value="ECO:0007669"/>
    <property type="project" value="InterPro"/>
</dbReference>
<comment type="function">
    <text evidence="1 17">NDH shuttles electrons from NAD(P)H:plastoquinone, via FMN and iron-sulfur (Fe-S) centers, to quinones in the photosynthetic chain and possibly in a chloroplast respiratory chain. The immediate electron acceptor for the enzyme in this species is believed to be plastoquinone. Couples the redox reaction to proton translocation, and thus conserves the redox energy in a proton gradient.</text>
</comment>
<dbReference type="Pfam" id="PF00361">
    <property type="entry name" value="Proton_antipo_M"/>
    <property type="match status" value="1"/>
</dbReference>
<feature type="transmembrane region" description="Helical" evidence="17">
    <location>
        <begin position="722"/>
        <end position="744"/>
    </location>
</feature>
<dbReference type="GO" id="GO:0015990">
    <property type="term" value="P:electron transport coupled proton transport"/>
    <property type="evidence" value="ECO:0007669"/>
    <property type="project" value="TreeGrafter"/>
</dbReference>
<evidence type="ECO:0000256" key="15">
    <source>
        <dbReference type="ARBA" id="ARBA00047726"/>
    </source>
</evidence>
<evidence type="ECO:0000256" key="16">
    <source>
        <dbReference type="ARBA" id="ARBA00048026"/>
    </source>
</evidence>
<dbReference type="Gene3D" id="1.20.5.2700">
    <property type="match status" value="1"/>
</dbReference>
<keyword evidence="17 21" id="KW-0934">Plastid</keyword>
<keyword evidence="7 17" id="KW-0874">Quinone</keyword>
<evidence type="ECO:0000256" key="1">
    <source>
        <dbReference type="ARBA" id="ARBA00004059"/>
    </source>
</evidence>
<evidence type="ECO:0000256" key="11">
    <source>
        <dbReference type="ARBA" id="ARBA00022989"/>
    </source>
</evidence>
<comment type="caution">
    <text evidence="17">Lacks conserved residue(s) required for the propagation of feature annotation.</text>
</comment>